<evidence type="ECO:0000313" key="1">
    <source>
        <dbReference type="EMBL" id="QSO45945.1"/>
    </source>
</evidence>
<protein>
    <submittedName>
        <fullName evidence="1">Uncharacterized protein</fullName>
    </submittedName>
</protein>
<name>A0A9X7VWN6_9BACL</name>
<sequence length="54" mass="6003">MNSKEEQYTPIHSSTTQSGIKITYVCPKEGKTVDEVMAKVYQIASDALVNKLLN</sequence>
<dbReference type="EMBL" id="CP071182">
    <property type="protein sequence ID" value="QSO45945.1"/>
    <property type="molecule type" value="Genomic_DNA"/>
</dbReference>
<dbReference type="KEGG" id="afx:JZ786_15550"/>
<keyword evidence="2" id="KW-1185">Reference proteome</keyword>
<dbReference type="AlphaFoldDB" id="A0A9X7VWN6"/>
<gene>
    <name evidence="1" type="ORF">JZ786_15550</name>
</gene>
<organism evidence="1 2">
    <name type="scientific">Alicyclobacillus mengziensis</name>
    <dbReference type="NCBI Taxonomy" id="2931921"/>
    <lineage>
        <taxon>Bacteria</taxon>
        <taxon>Bacillati</taxon>
        <taxon>Bacillota</taxon>
        <taxon>Bacilli</taxon>
        <taxon>Bacillales</taxon>
        <taxon>Alicyclobacillaceae</taxon>
        <taxon>Alicyclobacillus</taxon>
    </lineage>
</organism>
<accession>A0A9X7VWN6</accession>
<proteinExistence type="predicted"/>
<dbReference type="Proteomes" id="UP000663505">
    <property type="component" value="Chromosome"/>
</dbReference>
<evidence type="ECO:0000313" key="2">
    <source>
        <dbReference type="Proteomes" id="UP000663505"/>
    </source>
</evidence>
<dbReference type="RefSeq" id="WP_206655317.1">
    <property type="nucleotide sequence ID" value="NZ_CP071182.1"/>
</dbReference>
<reference evidence="1 2" key="1">
    <citation type="submission" date="2021-02" db="EMBL/GenBank/DDBJ databases">
        <title>Alicyclobacillus curvatus sp. nov. and Alicyclobacillus mengziensis sp. nov., two acidophilic bacteria isolated from acid mine drainage.</title>
        <authorList>
            <person name="Huang Y."/>
        </authorList>
    </citation>
    <scope>NUCLEOTIDE SEQUENCE [LARGE SCALE GENOMIC DNA]</scope>
    <source>
        <strain evidence="1 2">S30H14</strain>
    </source>
</reference>